<dbReference type="OrthoDB" id="6773446at2759"/>
<comment type="caution">
    <text evidence="1">The sequence shown here is derived from an EMBL/GenBank/DDBJ whole genome shotgun (WGS) entry which is preliminary data.</text>
</comment>
<keyword evidence="2" id="KW-1185">Reference proteome</keyword>
<gene>
    <name evidence="1" type="ORF">ILUMI_00243</name>
</gene>
<sequence length="101" mass="11162">MYGINLQKQFNSQNSQRVTLLNKTTLRVSISLHLGSEICKPHKCSWRTLVNTLGTHGLSCQKSSGRSSRHAAINIIKRTLASVGLPSVLEPVGLGCYMRRL</sequence>
<proteinExistence type="predicted"/>
<organism evidence="1 2">
    <name type="scientific">Ignelater luminosus</name>
    <name type="common">Cucubano</name>
    <name type="synonym">Pyrophorus luminosus</name>
    <dbReference type="NCBI Taxonomy" id="2038154"/>
    <lineage>
        <taxon>Eukaryota</taxon>
        <taxon>Metazoa</taxon>
        <taxon>Ecdysozoa</taxon>
        <taxon>Arthropoda</taxon>
        <taxon>Hexapoda</taxon>
        <taxon>Insecta</taxon>
        <taxon>Pterygota</taxon>
        <taxon>Neoptera</taxon>
        <taxon>Endopterygota</taxon>
        <taxon>Coleoptera</taxon>
        <taxon>Polyphaga</taxon>
        <taxon>Elateriformia</taxon>
        <taxon>Elateroidea</taxon>
        <taxon>Elateridae</taxon>
        <taxon>Agrypninae</taxon>
        <taxon>Pyrophorini</taxon>
        <taxon>Ignelater</taxon>
    </lineage>
</organism>
<name>A0A8K0GMU0_IGNLU</name>
<accession>A0A8K0GMU0</accession>
<dbReference type="AlphaFoldDB" id="A0A8K0GMU0"/>
<dbReference type="EMBL" id="VTPC01000401">
    <property type="protein sequence ID" value="KAF2905939.1"/>
    <property type="molecule type" value="Genomic_DNA"/>
</dbReference>
<protein>
    <submittedName>
        <fullName evidence="1">Uncharacterized protein</fullName>
    </submittedName>
</protein>
<evidence type="ECO:0000313" key="1">
    <source>
        <dbReference type="EMBL" id="KAF2905939.1"/>
    </source>
</evidence>
<reference evidence="1" key="1">
    <citation type="submission" date="2019-08" db="EMBL/GenBank/DDBJ databases">
        <title>The genome of the North American firefly Photinus pyralis.</title>
        <authorList>
            <consortium name="Photinus pyralis genome working group"/>
            <person name="Fallon T.R."/>
            <person name="Sander Lower S.E."/>
            <person name="Weng J.-K."/>
        </authorList>
    </citation>
    <scope>NUCLEOTIDE SEQUENCE</scope>
    <source>
        <strain evidence="1">TRF0915ILg1</strain>
        <tissue evidence="1">Whole body</tissue>
    </source>
</reference>
<dbReference type="Proteomes" id="UP000801492">
    <property type="component" value="Unassembled WGS sequence"/>
</dbReference>
<evidence type="ECO:0000313" key="2">
    <source>
        <dbReference type="Proteomes" id="UP000801492"/>
    </source>
</evidence>